<dbReference type="Proteomes" id="UP001203058">
    <property type="component" value="Unassembled WGS sequence"/>
</dbReference>
<comment type="subcellular location">
    <subcellularLocation>
        <location evidence="7">Cytoplasm</location>
    </subcellularLocation>
</comment>
<comment type="similarity">
    <text evidence="2 7">Belongs to the EPSP synthase family.</text>
</comment>
<dbReference type="RefSeq" id="WP_241446892.1">
    <property type="nucleotide sequence ID" value="NZ_JAKZHW010000001.1"/>
</dbReference>
<dbReference type="CDD" id="cd01556">
    <property type="entry name" value="EPSP_synthase"/>
    <property type="match status" value="1"/>
</dbReference>
<evidence type="ECO:0000256" key="2">
    <source>
        <dbReference type="ARBA" id="ARBA00009948"/>
    </source>
</evidence>
<feature type="binding site" evidence="7">
    <location>
        <position position="393"/>
    </location>
    <ligand>
        <name>phosphoenolpyruvate</name>
        <dbReference type="ChEBI" id="CHEBI:58702"/>
    </ligand>
</feature>
<gene>
    <name evidence="7 9" type="primary">aroA</name>
    <name evidence="9" type="ORF">LZ016_08155</name>
</gene>
<dbReference type="PROSITE" id="PS00104">
    <property type="entry name" value="EPSP_SYNTHASE_1"/>
    <property type="match status" value="1"/>
</dbReference>
<dbReference type="InterPro" id="IPR036968">
    <property type="entry name" value="Enolpyruvate_Tfrase_sf"/>
</dbReference>
<feature type="binding site" evidence="7">
    <location>
        <position position="172"/>
    </location>
    <ligand>
        <name>3-phosphoshikimate</name>
        <dbReference type="ChEBI" id="CHEBI:145989"/>
    </ligand>
</feature>
<organism evidence="9 10">
    <name type="scientific">Sphingomonas telluris</name>
    <dbReference type="NCBI Taxonomy" id="2907998"/>
    <lineage>
        <taxon>Bacteria</taxon>
        <taxon>Pseudomonadati</taxon>
        <taxon>Pseudomonadota</taxon>
        <taxon>Alphaproteobacteria</taxon>
        <taxon>Sphingomonadales</taxon>
        <taxon>Sphingomonadaceae</taxon>
        <taxon>Sphingomonas</taxon>
    </lineage>
</organism>
<feature type="binding site" evidence="7">
    <location>
        <position position="345"/>
    </location>
    <ligand>
        <name>3-phosphoshikimate</name>
        <dbReference type="ChEBI" id="CHEBI:145989"/>
    </ligand>
</feature>
<dbReference type="Pfam" id="PF00275">
    <property type="entry name" value="EPSP_synthase"/>
    <property type="match status" value="1"/>
</dbReference>
<feature type="binding site" evidence="7">
    <location>
        <position position="101"/>
    </location>
    <ligand>
        <name>phosphoenolpyruvate</name>
        <dbReference type="ChEBI" id="CHEBI:58702"/>
    </ligand>
</feature>
<proteinExistence type="inferred from homology"/>
<feature type="binding site" evidence="7">
    <location>
        <position position="170"/>
    </location>
    <ligand>
        <name>3-phosphoshikimate</name>
        <dbReference type="ChEBI" id="CHEBI:145989"/>
    </ligand>
</feature>
<keyword evidence="5 7" id="KW-0057">Aromatic amino acid biosynthesis</keyword>
<dbReference type="NCBIfam" id="TIGR01356">
    <property type="entry name" value="aroA"/>
    <property type="match status" value="1"/>
</dbReference>
<dbReference type="Gene3D" id="3.65.10.10">
    <property type="entry name" value="Enolpyruvate transferase domain"/>
    <property type="match status" value="2"/>
</dbReference>
<dbReference type="PANTHER" id="PTHR21090">
    <property type="entry name" value="AROM/DEHYDROQUINATE SYNTHASE"/>
    <property type="match status" value="1"/>
</dbReference>
<dbReference type="HAMAP" id="MF_00210">
    <property type="entry name" value="EPSP_synth"/>
    <property type="match status" value="1"/>
</dbReference>
<protein>
    <recommendedName>
        <fullName evidence="7">3-phosphoshikimate 1-carboxyvinyltransferase</fullName>
        <ecNumber evidence="7">2.5.1.19</ecNumber>
    </recommendedName>
    <alternativeName>
        <fullName evidence="7">5-enolpyruvylshikimate-3-phosphate synthase</fullName>
        <shortName evidence="7">EPSP synthase</shortName>
        <shortName evidence="7">EPSPS</shortName>
    </alternativeName>
</protein>
<feature type="active site" description="Proton acceptor" evidence="7">
    <location>
        <position position="318"/>
    </location>
</feature>
<feature type="binding site" evidence="7">
    <location>
        <position position="31"/>
    </location>
    <ligand>
        <name>phosphoenolpyruvate</name>
        <dbReference type="ChEBI" id="CHEBI:58702"/>
    </ligand>
</feature>
<dbReference type="InterPro" id="IPR001986">
    <property type="entry name" value="Enolpyruvate_Tfrase_dom"/>
</dbReference>
<comment type="caution">
    <text evidence="9">The sequence shown here is derived from an EMBL/GenBank/DDBJ whole genome shotgun (WGS) entry which is preliminary data.</text>
</comment>
<evidence type="ECO:0000313" key="9">
    <source>
        <dbReference type="EMBL" id="MCH8616069.1"/>
    </source>
</evidence>
<evidence type="ECO:0000256" key="7">
    <source>
        <dbReference type="HAMAP-Rule" id="MF_00210"/>
    </source>
</evidence>
<reference evidence="9 10" key="1">
    <citation type="submission" date="2022-03" db="EMBL/GenBank/DDBJ databases">
        <authorList>
            <person name="Jo J.-H."/>
            <person name="Im W.-T."/>
        </authorList>
    </citation>
    <scope>NUCLEOTIDE SEQUENCE [LARGE SCALE GENOMIC DNA]</scope>
    <source>
        <strain evidence="9 10">SM33</strain>
    </source>
</reference>
<comment type="pathway">
    <text evidence="1 7">Metabolic intermediate biosynthesis; chorismate biosynthesis; chorismate from D-erythrose 4-phosphate and phosphoenolpyruvate: step 6/7.</text>
</comment>
<feature type="binding site" evidence="7">
    <location>
        <position position="129"/>
    </location>
    <ligand>
        <name>phosphoenolpyruvate</name>
        <dbReference type="ChEBI" id="CHEBI:58702"/>
    </ligand>
</feature>
<feature type="binding site" evidence="7">
    <location>
        <position position="172"/>
    </location>
    <ligand>
        <name>phosphoenolpyruvate</name>
        <dbReference type="ChEBI" id="CHEBI:58702"/>
    </ligand>
</feature>
<keyword evidence="10" id="KW-1185">Reference proteome</keyword>
<feature type="binding site" evidence="7">
    <location>
        <position position="36"/>
    </location>
    <ligand>
        <name>3-phosphoshikimate</name>
        <dbReference type="ChEBI" id="CHEBI:145989"/>
    </ligand>
</feature>
<evidence type="ECO:0000259" key="8">
    <source>
        <dbReference type="Pfam" id="PF00275"/>
    </source>
</evidence>
<comment type="subunit">
    <text evidence="7">Monomer.</text>
</comment>
<dbReference type="EC" id="2.5.1.19" evidence="7"/>
<dbReference type="InterPro" id="IPR013792">
    <property type="entry name" value="RNA3'P_cycl/enolpyr_Trfase_a/b"/>
</dbReference>
<dbReference type="PIRSF" id="PIRSF000505">
    <property type="entry name" value="EPSPS"/>
    <property type="match status" value="1"/>
</dbReference>
<comment type="caution">
    <text evidence="7">Lacks conserved residue(s) required for the propagation of feature annotation.</text>
</comment>
<feature type="domain" description="Enolpyruvate transferase" evidence="8">
    <location>
        <begin position="19"/>
        <end position="425"/>
    </location>
</feature>
<dbReference type="SUPFAM" id="SSF55205">
    <property type="entry name" value="EPT/RTPC-like"/>
    <property type="match status" value="1"/>
</dbReference>
<evidence type="ECO:0000256" key="1">
    <source>
        <dbReference type="ARBA" id="ARBA00004811"/>
    </source>
</evidence>
<evidence type="ECO:0000256" key="3">
    <source>
        <dbReference type="ARBA" id="ARBA00022605"/>
    </source>
</evidence>
<comment type="function">
    <text evidence="7">Catalyzes the transfer of the enolpyruvyl moiety of phosphoenolpyruvate (PEP) to the 5-hydroxyl of shikimate-3-phosphate (S3P) to produce enolpyruvyl shikimate-3-phosphate and inorganic phosphate.</text>
</comment>
<keyword evidence="4 7" id="KW-0808">Transferase</keyword>
<name>A0ABS9VNJ6_9SPHN</name>
<accession>A0ABS9VNJ6</accession>
<evidence type="ECO:0000256" key="4">
    <source>
        <dbReference type="ARBA" id="ARBA00022679"/>
    </source>
</evidence>
<dbReference type="PANTHER" id="PTHR21090:SF5">
    <property type="entry name" value="PENTAFUNCTIONAL AROM POLYPEPTIDE"/>
    <property type="match status" value="1"/>
</dbReference>
<evidence type="ECO:0000256" key="5">
    <source>
        <dbReference type="ARBA" id="ARBA00023141"/>
    </source>
</evidence>
<dbReference type="InterPro" id="IPR023193">
    <property type="entry name" value="EPSP_synthase_CS"/>
</dbReference>
<evidence type="ECO:0000313" key="10">
    <source>
        <dbReference type="Proteomes" id="UP001203058"/>
    </source>
</evidence>
<dbReference type="GO" id="GO:0003866">
    <property type="term" value="F:3-phosphoshikimate 1-carboxyvinyltransferase activity"/>
    <property type="evidence" value="ECO:0007669"/>
    <property type="project" value="UniProtKB-EC"/>
</dbReference>
<feature type="binding site" evidence="7">
    <location>
        <position position="349"/>
    </location>
    <ligand>
        <name>phosphoenolpyruvate</name>
        <dbReference type="ChEBI" id="CHEBI:58702"/>
    </ligand>
</feature>
<evidence type="ECO:0000256" key="6">
    <source>
        <dbReference type="ARBA" id="ARBA00044633"/>
    </source>
</evidence>
<dbReference type="EMBL" id="JAKZHW010000001">
    <property type="protein sequence ID" value="MCH8616069.1"/>
    <property type="molecule type" value="Genomic_DNA"/>
</dbReference>
<dbReference type="InterPro" id="IPR006264">
    <property type="entry name" value="EPSP_synthase"/>
</dbReference>
<sequence length="436" mass="45586">MSTVLEATFGPRLTGSRSGPFSGFIGVPGDKSMSHRALIFGGLANGLTRIRGLLEGDDVLRTADAVRALGAQVERADSGEWTVRGAEWQAPAEPIDCANSGTGARLLMGAVAGFPIDVTFTGDASLSGRPMERVLGPLRSMGARTEGSTLPVTIRGGRLHGMHFVNEKASAQVKSAILLAGLRAEGDVVVIEPRLSRDHTENMLRAFGCDVTSEDGVISLGERRSLTATDVAIPGDPSSAAFPIVASLIVPGSQVTVRNVMVNPLRAGLFTTLQEMGADLRFVDERREGGEPVADIVATASALRGVEVPASRAPSMIDEYPILAVAAAFAQGRTVMRGLSELRVKESDRLAAVIAGLQACGVDAWDEGDDLIVEGLGGPPRGGADVQAHHDHRIAMSFLVMGLAAQKAVTVDSADMIATSFPDFTPLMRSIGGSIQ</sequence>
<feature type="binding site" evidence="7">
    <location>
        <position position="31"/>
    </location>
    <ligand>
        <name>3-phosphoshikimate</name>
        <dbReference type="ChEBI" id="CHEBI:145989"/>
    </ligand>
</feature>
<feature type="binding site" evidence="7">
    <location>
        <position position="318"/>
    </location>
    <ligand>
        <name>3-phosphoshikimate</name>
        <dbReference type="ChEBI" id="CHEBI:145989"/>
    </ligand>
</feature>
<dbReference type="PROSITE" id="PS00885">
    <property type="entry name" value="EPSP_SYNTHASE_2"/>
    <property type="match status" value="1"/>
</dbReference>
<keyword evidence="7" id="KW-0963">Cytoplasm</keyword>
<feature type="binding site" evidence="7">
    <location>
        <position position="32"/>
    </location>
    <ligand>
        <name>3-phosphoshikimate</name>
        <dbReference type="ChEBI" id="CHEBI:145989"/>
    </ligand>
</feature>
<keyword evidence="3 7" id="KW-0028">Amino-acid biosynthesis</keyword>
<comment type="catalytic activity">
    <reaction evidence="6">
        <text>3-phosphoshikimate + phosphoenolpyruvate = 5-O-(1-carboxyvinyl)-3-phosphoshikimate + phosphate</text>
        <dbReference type="Rhea" id="RHEA:21256"/>
        <dbReference type="ChEBI" id="CHEBI:43474"/>
        <dbReference type="ChEBI" id="CHEBI:57701"/>
        <dbReference type="ChEBI" id="CHEBI:58702"/>
        <dbReference type="ChEBI" id="CHEBI:145989"/>
        <dbReference type="EC" id="2.5.1.19"/>
    </reaction>
    <physiologicalReaction direction="left-to-right" evidence="6">
        <dbReference type="Rhea" id="RHEA:21257"/>
    </physiologicalReaction>
</comment>